<dbReference type="Proteomes" id="UP000019275">
    <property type="component" value="Unassembled WGS sequence"/>
</dbReference>
<accession>A0ABN0RQG2</accession>
<keyword evidence="2" id="KW-0732">Signal</keyword>
<feature type="chain" id="PRO_5046844324" evidence="2">
    <location>
        <begin position="23"/>
        <end position="567"/>
    </location>
</feature>
<keyword evidence="1" id="KW-0472">Membrane</keyword>
<feature type="signal peptide" evidence="2">
    <location>
        <begin position="1"/>
        <end position="22"/>
    </location>
</feature>
<dbReference type="SMART" id="SM00028">
    <property type="entry name" value="TPR"/>
    <property type="match status" value="3"/>
</dbReference>
<dbReference type="RefSeq" id="WP_051456048.1">
    <property type="nucleotide sequence ID" value="NZ_ARZX01000005.1"/>
</dbReference>
<keyword evidence="1" id="KW-1133">Transmembrane helix</keyword>
<reference evidence="4 5" key="1">
    <citation type="journal article" date="2014" name="Genome Announc.">
        <title>Draft Genome Sequence of the Carrageenan-Degrading Bacterium Cellulophaga sp. Strain KL-A, Isolated from Decaying Marine Algae.</title>
        <authorList>
            <person name="Shan D."/>
            <person name="Ying J."/>
            <person name="Li X."/>
            <person name="Gao Z."/>
            <person name="Wei G."/>
            <person name="Shao Z."/>
        </authorList>
    </citation>
    <scope>NUCLEOTIDE SEQUENCE [LARGE SCALE GENOMIC DNA]</scope>
    <source>
        <strain evidence="4 5">KL-A</strain>
    </source>
</reference>
<comment type="caution">
    <text evidence="4">The sequence shown here is derived from an EMBL/GenBank/DDBJ whole genome shotgun (WGS) entry which is preliminary data.</text>
</comment>
<keyword evidence="1" id="KW-0812">Transmembrane</keyword>
<dbReference type="SUPFAM" id="SSF55874">
    <property type="entry name" value="ATPase domain of HSP90 chaperone/DNA topoisomerase II/histidine kinase"/>
    <property type="match status" value="1"/>
</dbReference>
<dbReference type="InterPro" id="IPR011990">
    <property type="entry name" value="TPR-like_helical_dom_sf"/>
</dbReference>
<feature type="domain" description="Signal transduction histidine kinase internal region" evidence="3">
    <location>
        <begin position="360"/>
        <end position="438"/>
    </location>
</feature>
<dbReference type="InterPro" id="IPR010559">
    <property type="entry name" value="Sig_transdc_His_kin_internal"/>
</dbReference>
<evidence type="ECO:0000313" key="5">
    <source>
        <dbReference type="Proteomes" id="UP000019275"/>
    </source>
</evidence>
<name>A0ABN0RQG2_9FLAO</name>
<dbReference type="EMBL" id="ARZX01000005">
    <property type="protein sequence ID" value="EWH14152.1"/>
    <property type="molecule type" value="Genomic_DNA"/>
</dbReference>
<evidence type="ECO:0000256" key="1">
    <source>
        <dbReference type="SAM" id="Phobius"/>
    </source>
</evidence>
<dbReference type="InterPro" id="IPR036890">
    <property type="entry name" value="HATPase_C_sf"/>
</dbReference>
<dbReference type="InterPro" id="IPR050640">
    <property type="entry name" value="Bact_2-comp_sensor_kinase"/>
</dbReference>
<dbReference type="PANTHER" id="PTHR34220:SF7">
    <property type="entry name" value="SENSOR HISTIDINE KINASE YPDA"/>
    <property type="match status" value="1"/>
</dbReference>
<keyword evidence="5" id="KW-1185">Reference proteome</keyword>
<feature type="transmembrane region" description="Helical" evidence="1">
    <location>
        <begin position="325"/>
        <end position="345"/>
    </location>
</feature>
<dbReference type="InterPro" id="IPR019734">
    <property type="entry name" value="TPR_rpt"/>
</dbReference>
<dbReference type="Gene3D" id="1.25.40.10">
    <property type="entry name" value="Tetratricopeptide repeat domain"/>
    <property type="match status" value="2"/>
</dbReference>
<evidence type="ECO:0000259" key="3">
    <source>
        <dbReference type="Pfam" id="PF06580"/>
    </source>
</evidence>
<dbReference type="GO" id="GO:0016301">
    <property type="term" value="F:kinase activity"/>
    <property type="evidence" value="ECO:0007669"/>
    <property type="project" value="UniProtKB-KW"/>
</dbReference>
<dbReference type="PANTHER" id="PTHR34220">
    <property type="entry name" value="SENSOR HISTIDINE KINASE YPDA"/>
    <property type="match status" value="1"/>
</dbReference>
<gene>
    <name evidence="4" type="ORF">KLA_05762</name>
</gene>
<sequence length="567" mass="66053">MKKLKFIITFLLCSLIYTGLKAQQSPKELFEARDFEAVIDTLTKKSELKELSLEELFYITKSYGRTRQYSNGLVFSNKMTEEAMRLKDTTNLVRAFNLMAENLIDLNDITKGIEYCEKVAPVFRKKDSIEFQKLCFKWGMMYYHNYEYKKAHETYNKITLPKYRKLPLFTNNYALTLMGLEKWDEAITYLKKTMQISNRNNNVNYSNIGFAYLKQEKYKKAKIYLDSAISSLAKNENATLYNKKNIYSNYFLFYKNQQKLDEAAEYIDTIEAVNEAIFKQKISEKIKALETSSKQLEFANSRETTLKKQVKIIDNRLALAEKQKIWGAFLLVVLIVILLAVLFIFKYRNIITAHVQIQTEQRLLRSQMTPHFIFNSLSVIQGMILNKEDKKAIIYLSKFSKLLRIILENSREKLVPLKEELQALQNYIDLQNMSRENSFKHLLKVDENIDTSSISVPPMLMQPFVENAIEHGFNTNFENAEIEHQINFTDNKLICIIKDNGLGIYASKSGKKSKKSVSTQITAERLKIMSKELHVETGLTIQDRSEFNEQGTIVTLTLPYKIEQEDA</sequence>
<keyword evidence="4" id="KW-0808">Transferase</keyword>
<evidence type="ECO:0000313" key="4">
    <source>
        <dbReference type="EMBL" id="EWH14152.1"/>
    </source>
</evidence>
<proteinExistence type="predicted"/>
<dbReference type="Gene3D" id="3.30.565.10">
    <property type="entry name" value="Histidine kinase-like ATPase, C-terminal domain"/>
    <property type="match status" value="1"/>
</dbReference>
<evidence type="ECO:0000256" key="2">
    <source>
        <dbReference type="SAM" id="SignalP"/>
    </source>
</evidence>
<dbReference type="SUPFAM" id="SSF48452">
    <property type="entry name" value="TPR-like"/>
    <property type="match status" value="2"/>
</dbReference>
<dbReference type="Pfam" id="PF06580">
    <property type="entry name" value="His_kinase"/>
    <property type="match status" value="1"/>
</dbReference>
<protein>
    <submittedName>
        <fullName evidence="4">Signal transduction histidine kinase LytS</fullName>
    </submittedName>
</protein>
<keyword evidence="4" id="KW-0418">Kinase</keyword>
<organism evidence="4 5">
    <name type="scientific">Cellulophaga geojensis KL-A</name>
    <dbReference type="NCBI Taxonomy" id="1328323"/>
    <lineage>
        <taxon>Bacteria</taxon>
        <taxon>Pseudomonadati</taxon>
        <taxon>Bacteroidota</taxon>
        <taxon>Flavobacteriia</taxon>
        <taxon>Flavobacteriales</taxon>
        <taxon>Flavobacteriaceae</taxon>
        <taxon>Cellulophaga</taxon>
    </lineage>
</organism>